<feature type="region of interest" description="Disordered" evidence="1">
    <location>
        <begin position="22"/>
        <end position="80"/>
    </location>
</feature>
<keyword evidence="4" id="KW-1185">Reference proteome</keyword>
<dbReference type="EMBL" id="FQVI01000044">
    <property type="protein sequence ID" value="SHF57088.1"/>
    <property type="molecule type" value="Genomic_DNA"/>
</dbReference>
<evidence type="ECO:0000256" key="2">
    <source>
        <dbReference type="SAM" id="SignalP"/>
    </source>
</evidence>
<dbReference type="AlphaFoldDB" id="A0A1M5CQX2"/>
<evidence type="ECO:0000313" key="3">
    <source>
        <dbReference type="EMBL" id="SHF57088.1"/>
    </source>
</evidence>
<evidence type="ECO:0000256" key="1">
    <source>
        <dbReference type="SAM" id="MobiDB-lite"/>
    </source>
</evidence>
<feature type="compositionally biased region" description="Basic and acidic residues" evidence="1">
    <location>
        <begin position="26"/>
        <end position="36"/>
    </location>
</feature>
<accession>A0A1M5CQX2</accession>
<sequence>MKKKLVILLMCVSVSIGMLGCSGGDTKSKENKKESAEEQAPSSPAEQDTTDDNVKQSETGPAEQPKEEMPAGDYKDTGDGTMYIACADETSEDGKVPVIYTKEGAAVIMIEVNTKGFDGSKQSYIYVDGLLAAQEQLSDSSYSVDLGDDAIAVGTHKVEVMQYADDEPTGDVVTYKSASYEVKAE</sequence>
<dbReference type="PROSITE" id="PS51257">
    <property type="entry name" value="PROKAR_LIPOPROTEIN"/>
    <property type="match status" value="1"/>
</dbReference>
<name>A0A1M5CQX2_9CLOT</name>
<feature type="signal peptide" evidence="2">
    <location>
        <begin position="1"/>
        <end position="20"/>
    </location>
</feature>
<dbReference type="OrthoDB" id="1758165at2"/>
<dbReference type="Proteomes" id="UP000184245">
    <property type="component" value="Unassembled WGS sequence"/>
</dbReference>
<keyword evidence="2" id="KW-0732">Signal</keyword>
<evidence type="ECO:0008006" key="5">
    <source>
        <dbReference type="Google" id="ProtNLM"/>
    </source>
</evidence>
<feature type="chain" id="PRO_5039448791" description="Lipoprotein" evidence="2">
    <location>
        <begin position="21"/>
        <end position="185"/>
    </location>
</feature>
<protein>
    <recommendedName>
        <fullName evidence="5">Lipoprotein</fullName>
    </recommendedName>
</protein>
<evidence type="ECO:0000313" key="4">
    <source>
        <dbReference type="Proteomes" id="UP000184245"/>
    </source>
</evidence>
<organism evidence="3 4">
    <name type="scientific">Lactonifactor longoviformis DSM 17459</name>
    <dbReference type="NCBI Taxonomy" id="1122155"/>
    <lineage>
        <taxon>Bacteria</taxon>
        <taxon>Bacillati</taxon>
        <taxon>Bacillota</taxon>
        <taxon>Clostridia</taxon>
        <taxon>Eubacteriales</taxon>
        <taxon>Clostridiaceae</taxon>
        <taxon>Lactonifactor</taxon>
    </lineage>
</organism>
<proteinExistence type="predicted"/>
<reference evidence="3 4" key="1">
    <citation type="submission" date="2016-11" db="EMBL/GenBank/DDBJ databases">
        <authorList>
            <person name="Jaros S."/>
            <person name="Januszkiewicz K."/>
            <person name="Wedrychowicz H."/>
        </authorList>
    </citation>
    <scope>NUCLEOTIDE SEQUENCE [LARGE SCALE GENOMIC DNA]</scope>
    <source>
        <strain evidence="3 4">DSM 17459</strain>
    </source>
</reference>
<dbReference type="RefSeq" id="WP_072854765.1">
    <property type="nucleotide sequence ID" value="NZ_FQVI01000044.1"/>
</dbReference>
<feature type="compositionally biased region" description="Basic and acidic residues" evidence="1">
    <location>
        <begin position="64"/>
        <end position="78"/>
    </location>
</feature>
<gene>
    <name evidence="3" type="ORF">SAMN02745158_04253</name>
</gene>